<dbReference type="InterPro" id="IPR036396">
    <property type="entry name" value="Cyt_P450_sf"/>
</dbReference>
<dbReference type="GO" id="GO:0005506">
    <property type="term" value="F:iron ion binding"/>
    <property type="evidence" value="ECO:0007669"/>
    <property type="project" value="InterPro"/>
</dbReference>
<dbReference type="InterPro" id="IPR001128">
    <property type="entry name" value="Cyt_P450"/>
</dbReference>
<protein>
    <submittedName>
        <fullName evidence="3">Cytochrome P450</fullName>
    </submittedName>
</protein>
<dbReference type="Pfam" id="PF00067">
    <property type="entry name" value="p450"/>
    <property type="match status" value="1"/>
</dbReference>
<dbReference type="InterPro" id="IPR002397">
    <property type="entry name" value="Cyt_P450_B"/>
</dbReference>
<keyword evidence="4" id="KW-1185">Reference proteome</keyword>
<organism evidence="3 4">
    <name type="scientific">Rhizorhabdus histidinilytica</name>
    <dbReference type="NCBI Taxonomy" id="439228"/>
    <lineage>
        <taxon>Bacteria</taxon>
        <taxon>Pseudomonadati</taxon>
        <taxon>Pseudomonadota</taxon>
        <taxon>Alphaproteobacteria</taxon>
        <taxon>Sphingomonadales</taxon>
        <taxon>Sphingomonadaceae</taxon>
        <taxon>Rhizorhabdus</taxon>
    </lineage>
</organism>
<sequence>MAAQAASLDIDLFDAETRDAPYAAYRRLRDAGPVCHIERHGLYAMGRYRDLRDALINWNDFSSGSGVAMNDLMNRLMAGTVLASDPPEHKRLRRILGMPIGPARLRKLRPHMRGLAMERVKALKGAGRFDAMRRLAMLLPLSVVSDLVGLPEEGRERMLDWAAAAFNGMAPAGVPLSDGAFPVMKEMVDYITDPGLIGKLRPDGWAAQLWASVADGTLTEEEYRSIIQGYVSPSLDTTIFAVGNLLWLLATHPDQWRALKAAPALQARCINESLRYESPALGFSRLAKRDLVIDGVAVPAGARIMTVLPAANRDERHYADPERFDIRRDASDHLAFGGGVHRCIGGSLAMLEIGAVLEALVELVDHIEPGDGRRADNAVLRGFDHLEISLH</sequence>
<dbReference type="InterPro" id="IPR017972">
    <property type="entry name" value="Cyt_P450_CS"/>
</dbReference>
<dbReference type="CDD" id="cd11037">
    <property type="entry name" value="CYP199A2-like"/>
    <property type="match status" value="1"/>
</dbReference>
<keyword evidence="2" id="KW-0408">Iron</keyword>
<dbReference type="OrthoDB" id="5522954at2"/>
<name>A0A1T5EJR8_9SPHN</name>
<dbReference type="PANTHER" id="PTHR46696:SF1">
    <property type="entry name" value="CYTOCHROME P450 YJIB-RELATED"/>
    <property type="match status" value="1"/>
</dbReference>
<dbReference type="EMBL" id="FUYM01000007">
    <property type="protein sequence ID" value="SKB84263.1"/>
    <property type="molecule type" value="Genomic_DNA"/>
</dbReference>
<gene>
    <name evidence="3" type="ORF">SAMN06295920_10748</name>
</gene>
<reference evidence="4" key="1">
    <citation type="submission" date="2017-02" db="EMBL/GenBank/DDBJ databases">
        <authorList>
            <person name="Varghese N."/>
            <person name="Submissions S."/>
        </authorList>
    </citation>
    <scope>NUCLEOTIDE SEQUENCE [LARGE SCALE GENOMIC DNA]</scope>
    <source>
        <strain evidence="4">UM2</strain>
    </source>
</reference>
<dbReference type="GO" id="GO:0020037">
    <property type="term" value="F:heme binding"/>
    <property type="evidence" value="ECO:0007669"/>
    <property type="project" value="InterPro"/>
</dbReference>
<dbReference type="RefSeq" id="WP_079649150.1">
    <property type="nucleotide sequence ID" value="NZ_FUYM01000007.1"/>
</dbReference>
<dbReference type="Gene3D" id="1.10.630.10">
    <property type="entry name" value="Cytochrome P450"/>
    <property type="match status" value="1"/>
</dbReference>
<dbReference type="AlphaFoldDB" id="A0A1T5EJR8"/>
<accession>A0A1T5EJR8</accession>
<comment type="similarity">
    <text evidence="1 2">Belongs to the cytochrome P450 family.</text>
</comment>
<dbReference type="PROSITE" id="PS00086">
    <property type="entry name" value="CYTOCHROME_P450"/>
    <property type="match status" value="1"/>
</dbReference>
<dbReference type="Proteomes" id="UP000189818">
    <property type="component" value="Unassembled WGS sequence"/>
</dbReference>
<dbReference type="SUPFAM" id="SSF48264">
    <property type="entry name" value="Cytochrome P450"/>
    <property type="match status" value="1"/>
</dbReference>
<evidence type="ECO:0000313" key="3">
    <source>
        <dbReference type="EMBL" id="SKB84263.1"/>
    </source>
</evidence>
<keyword evidence="2" id="KW-0560">Oxidoreductase</keyword>
<keyword evidence="2" id="KW-0479">Metal-binding</keyword>
<dbReference type="GO" id="GO:0016705">
    <property type="term" value="F:oxidoreductase activity, acting on paired donors, with incorporation or reduction of molecular oxygen"/>
    <property type="evidence" value="ECO:0007669"/>
    <property type="project" value="InterPro"/>
</dbReference>
<evidence type="ECO:0000256" key="1">
    <source>
        <dbReference type="ARBA" id="ARBA00010617"/>
    </source>
</evidence>
<dbReference type="GO" id="GO:0004497">
    <property type="term" value="F:monooxygenase activity"/>
    <property type="evidence" value="ECO:0007669"/>
    <property type="project" value="UniProtKB-KW"/>
</dbReference>
<dbReference type="PRINTS" id="PR00359">
    <property type="entry name" value="BP450"/>
</dbReference>
<dbReference type="STRING" id="439228.SAMN06295920_10748"/>
<evidence type="ECO:0000256" key="2">
    <source>
        <dbReference type="RuleBase" id="RU000461"/>
    </source>
</evidence>
<evidence type="ECO:0000313" key="4">
    <source>
        <dbReference type="Proteomes" id="UP000189818"/>
    </source>
</evidence>
<keyword evidence="2" id="KW-0503">Monooxygenase</keyword>
<keyword evidence="2" id="KW-0349">Heme</keyword>
<proteinExistence type="inferred from homology"/>
<dbReference type="PANTHER" id="PTHR46696">
    <property type="entry name" value="P450, PUTATIVE (EUROFUNG)-RELATED"/>
    <property type="match status" value="1"/>
</dbReference>